<evidence type="ECO:0000313" key="3">
    <source>
        <dbReference type="Proteomes" id="UP001519460"/>
    </source>
</evidence>
<accession>A0ABD0JME3</accession>
<dbReference type="AlphaFoldDB" id="A0ABD0JME3"/>
<gene>
    <name evidence="2" type="ORF">BaRGS_00032588</name>
</gene>
<organism evidence="2 3">
    <name type="scientific">Batillaria attramentaria</name>
    <dbReference type="NCBI Taxonomy" id="370345"/>
    <lineage>
        <taxon>Eukaryota</taxon>
        <taxon>Metazoa</taxon>
        <taxon>Spiralia</taxon>
        <taxon>Lophotrochozoa</taxon>
        <taxon>Mollusca</taxon>
        <taxon>Gastropoda</taxon>
        <taxon>Caenogastropoda</taxon>
        <taxon>Sorbeoconcha</taxon>
        <taxon>Cerithioidea</taxon>
        <taxon>Batillariidae</taxon>
        <taxon>Batillaria</taxon>
    </lineage>
</organism>
<comment type="caution">
    <text evidence="2">The sequence shown here is derived from an EMBL/GenBank/DDBJ whole genome shotgun (WGS) entry which is preliminary data.</text>
</comment>
<keyword evidence="3" id="KW-1185">Reference proteome</keyword>
<dbReference type="Proteomes" id="UP001519460">
    <property type="component" value="Unassembled WGS sequence"/>
</dbReference>
<dbReference type="EMBL" id="JACVVK020000383">
    <property type="protein sequence ID" value="KAK7476164.1"/>
    <property type="molecule type" value="Genomic_DNA"/>
</dbReference>
<evidence type="ECO:0000256" key="1">
    <source>
        <dbReference type="SAM" id="MobiDB-lite"/>
    </source>
</evidence>
<proteinExistence type="predicted"/>
<name>A0ABD0JME3_9CAEN</name>
<feature type="non-terminal residue" evidence="2">
    <location>
        <position position="67"/>
    </location>
</feature>
<sequence length="67" mass="7761">MGWTLGAQEDIRPKNVAPEGEDKETVWGRECRILLKEVRRYAGSKTENRLYLDTNDRPKVMKVKGVK</sequence>
<protein>
    <submittedName>
        <fullName evidence="2">Uncharacterized protein</fullName>
    </submittedName>
</protein>
<feature type="region of interest" description="Disordered" evidence="1">
    <location>
        <begin position="1"/>
        <end position="23"/>
    </location>
</feature>
<reference evidence="2 3" key="1">
    <citation type="journal article" date="2023" name="Sci. Data">
        <title>Genome assembly of the Korean intertidal mud-creeper Batillaria attramentaria.</title>
        <authorList>
            <person name="Patra A.K."/>
            <person name="Ho P.T."/>
            <person name="Jun S."/>
            <person name="Lee S.J."/>
            <person name="Kim Y."/>
            <person name="Won Y.J."/>
        </authorList>
    </citation>
    <scope>NUCLEOTIDE SEQUENCE [LARGE SCALE GENOMIC DNA]</scope>
    <source>
        <strain evidence="2">Wonlab-2016</strain>
    </source>
</reference>
<evidence type="ECO:0000313" key="2">
    <source>
        <dbReference type="EMBL" id="KAK7476164.1"/>
    </source>
</evidence>